<feature type="signal peptide" evidence="1">
    <location>
        <begin position="1"/>
        <end position="18"/>
    </location>
</feature>
<proteinExistence type="predicted"/>
<dbReference type="OrthoDB" id="7775120at2"/>
<dbReference type="EMBL" id="WMIG01000002">
    <property type="protein sequence ID" value="MTH59012.1"/>
    <property type="molecule type" value="Genomic_DNA"/>
</dbReference>
<evidence type="ECO:0000313" key="2">
    <source>
        <dbReference type="EMBL" id="MTH59012.1"/>
    </source>
</evidence>
<keyword evidence="3" id="KW-1185">Reference proteome</keyword>
<sequence>MIAALTLAAMIAATDAAAGLSVQHDSATALIADARGWLLSGEPLPKDMALRLQRLDPAARITVLVFLRRSGLMTGPGWSAEQILSPPDVPETAE</sequence>
<evidence type="ECO:0000313" key="3">
    <source>
        <dbReference type="Proteomes" id="UP000449846"/>
    </source>
</evidence>
<keyword evidence="1" id="KW-0732">Signal</keyword>
<protein>
    <submittedName>
        <fullName evidence="2">Uncharacterized protein</fullName>
    </submittedName>
</protein>
<dbReference type="RefSeq" id="WP_155038938.1">
    <property type="nucleotide sequence ID" value="NZ_JBHGCD010000002.1"/>
</dbReference>
<gene>
    <name evidence="2" type="ORF">GL300_07280</name>
</gene>
<dbReference type="Proteomes" id="UP000449846">
    <property type="component" value="Unassembled WGS sequence"/>
</dbReference>
<feature type="chain" id="PRO_5033010596" evidence="1">
    <location>
        <begin position="19"/>
        <end position="94"/>
    </location>
</feature>
<accession>A0A844HMY2</accession>
<comment type="caution">
    <text evidence="2">The sequence shown here is derived from an EMBL/GenBank/DDBJ whole genome shotgun (WGS) entry which is preliminary data.</text>
</comment>
<reference evidence="2 3" key="1">
    <citation type="submission" date="2019-11" db="EMBL/GenBank/DDBJ databases">
        <authorList>
            <person name="Dong K."/>
        </authorList>
    </citation>
    <scope>NUCLEOTIDE SEQUENCE [LARGE SCALE GENOMIC DNA]</scope>
    <source>
        <strain evidence="2 3">NBRC 112902</strain>
    </source>
</reference>
<organism evidence="2 3">
    <name type="scientific">Paracoccus litorisediminis</name>
    <dbReference type="NCBI Taxonomy" id="2006130"/>
    <lineage>
        <taxon>Bacteria</taxon>
        <taxon>Pseudomonadati</taxon>
        <taxon>Pseudomonadota</taxon>
        <taxon>Alphaproteobacteria</taxon>
        <taxon>Rhodobacterales</taxon>
        <taxon>Paracoccaceae</taxon>
        <taxon>Paracoccus</taxon>
    </lineage>
</organism>
<name>A0A844HMY2_9RHOB</name>
<evidence type="ECO:0000256" key="1">
    <source>
        <dbReference type="SAM" id="SignalP"/>
    </source>
</evidence>
<dbReference type="AlphaFoldDB" id="A0A844HMY2"/>